<dbReference type="STRING" id="1802040.A3C28_01435"/>
<dbReference type="Proteomes" id="UP000178597">
    <property type="component" value="Unassembled WGS sequence"/>
</dbReference>
<accession>A0A1F7H2K5</accession>
<evidence type="ECO:0000313" key="3">
    <source>
        <dbReference type="Proteomes" id="UP000178597"/>
    </source>
</evidence>
<proteinExistence type="predicted"/>
<reference evidence="2 3" key="1">
    <citation type="journal article" date="2016" name="Nat. Commun.">
        <title>Thousands of microbial genomes shed light on interconnected biogeochemical processes in an aquifer system.</title>
        <authorList>
            <person name="Anantharaman K."/>
            <person name="Brown C.T."/>
            <person name="Hug L.A."/>
            <person name="Sharon I."/>
            <person name="Castelle C.J."/>
            <person name="Probst A.J."/>
            <person name="Thomas B.C."/>
            <person name="Singh A."/>
            <person name="Wilkins M.J."/>
            <person name="Karaoz U."/>
            <person name="Brodie E.L."/>
            <person name="Williams K.H."/>
            <person name="Hubbard S.S."/>
            <person name="Banfield J.F."/>
        </authorList>
    </citation>
    <scope>NUCLEOTIDE SEQUENCE [LARGE SCALE GENOMIC DNA]</scope>
</reference>
<evidence type="ECO:0000259" key="1">
    <source>
        <dbReference type="Pfam" id="PF02698"/>
    </source>
</evidence>
<dbReference type="CDD" id="cd06259">
    <property type="entry name" value="YdcF-like"/>
    <property type="match status" value="1"/>
</dbReference>
<protein>
    <recommendedName>
        <fullName evidence="1">DUF218 domain-containing protein</fullName>
    </recommendedName>
</protein>
<feature type="domain" description="DUF218" evidence="1">
    <location>
        <begin position="75"/>
        <end position="223"/>
    </location>
</feature>
<dbReference type="InterPro" id="IPR003848">
    <property type="entry name" value="DUF218"/>
</dbReference>
<name>A0A1F7H2K5_9BACT</name>
<organism evidence="2 3">
    <name type="scientific">Candidatus Roizmanbacteria bacterium RIFCSPHIGHO2_02_FULL_39_9</name>
    <dbReference type="NCBI Taxonomy" id="1802040"/>
    <lineage>
        <taxon>Bacteria</taxon>
        <taxon>Candidatus Roizmaniibacteriota</taxon>
    </lineage>
</organism>
<dbReference type="AlphaFoldDB" id="A0A1F7H2K5"/>
<dbReference type="Pfam" id="PF02698">
    <property type="entry name" value="DUF218"/>
    <property type="match status" value="1"/>
</dbReference>
<evidence type="ECO:0000313" key="2">
    <source>
        <dbReference type="EMBL" id="OGK25680.1"/>
    </source>
</evidence>
<sequence length="461" mass="51975">MDELGENPPIRALIDILPPVKTDLKINQPSIIEPIEKLKPGTLGNALEDEVKKRKKEKNPDLPVREYLHNLKPVDYLFVFGRGPAVIEQATKEKPIGKAVKSEALSLTRINAQAAGELYLAGLCNKIILTGGHTAGPDNPTEADGMEKILLAMGVPRDRIIKNTAGNSLENFAKSIKQAVEDNAKAGSEKKEPAKYKDIVSFGLVGHYAHIPRIRTLAYLFGLKSARSFSSEEVFKLIAYLTKNNQLHQLLDQRLSIDEDLSLPKDPLLVNPRLVSWQDTYGPNSNLTQAEKRNLPSRFLLAEKMQSPFHPTQGHTSRPAATYFERQQGEEAIGIREFLTTEQFLERGLMNETFYTKVEDENGEKKVIKINSRDYFIGYLIFLDDKSFSDALERVGYKTLAEYGIQSEMSLEEKRQKLEPYTISMEKGGKRAKFEMMFNKTDQYADEAIERLKTIADSLNP</sequence>
<gene>
    <name evidence="2" type="ORF">A3C28_01435</name>
</gene>
<dbReference type="EMBL" id="MFZP01000061">
    <property type="protein sequence ID" value="OGK25680.1"/>
    <property type="molecule type" value="Genomic_DNA"/>
</dbReference>
<comment type="caution">
    <text evidence="2">The sequence shown here is derived from an EMBL/GenBank/DDBJ whole genome shotgun (WGS) entry which is preliminary data.</text>
</comment>